<proteinExistence type="predicted"/>
<reference evidence="2" key="1">
    <citation type="submission" date="2015-12" db="EMBL/GenBank/DDBJ databases">
        <title>Gene expression during late stages of embryo sac development: a critical building block for successful pollen-pistil interactions.</title>
        <authorList>
            <person name="Liu Y."/>
            <person name="Joly V."/>
            <person name="Sabar M."/>
            <person name="Matton D.P."/>
        </authorList>
    </citation>
    <scope>NUCLEOTIDE SEQUENCE</scope>
</reference>
<accession>A0A0V0HBN2</accession>
<feature type="transmembrane region" description="Helical" evidence="1">
    <location>
        <begin position="6"/>
        <end position="31"/>
    </location>
</feature>
<evidence type="ECO:0000313" key="2">
    <source>
        <dbReference type="EMBL" id="JAP17608.1"/>
    </source>
</evidence>
<keyword evidence="1" id="KW-1133">Transmembrane helix</keyword>
<name>A0A0V0HBN2_SOLCH</name>
<keyword evidence="1" id="KW-0472">Membrane</keyword>
<evidence type="ECO:0000256" key="1">
    <source>
        <dbReference type="SAM" id="Phobius"/>
    </source>
</evidence>
<dbReference type="AlphaFoldDB" id="A0A0V0HBN2"/>
<protein>
    <submittedName>
        <fullName evidence="2">Putative ovule protein</fullName>
    </submittedName>
</protein>
<keyword evidence="1" id="KW-0812">Transmembrane</keyword>
<dbReference type="EMBL" id="GEDG01022304">
    <property type="protein sequence ID" value="JAP17608.1"/>
    <property type="molecule type" value="Transcribed_RNA"/>
</dbReference>
<organism evidence="2">
    <name type="scientific">Solanum chacoense</name>
    <name type="common">Chaco potato</name>
    <dbReference type="NCBI Taxonomy" id="4108"/>
    <lineage>
        <taxon>Eukaryota</taxon>
        <taxon>Viridiplantae</taxon>
        <taxon>Streptophyta</taxon>
        <taxon>Embryophyta</taxon>
        <taxon>Tracheophyta</taxon>
        <taxon>Spermatophyta</taxon>
        <taxon>Magnoliopsida</taxon>
        <taxon>eudicotyledons</taxon>
        <taxon>Gunneridae</taxon>
        <taxon>Pentapetalae</taxon>
        <taxon>asterids</taxon>
        <taxon>lamiids</taxon>
        <taxon>Solanales</taxon>
        <taxon>Solanaceae</taxon>
        <taxon>Solanoideae</taxon>
        <taxon>Solaneae</taxon>
        <taxon>Solanum</taxon>
    </lineage>
</organism>
<sequence>MQNCSLVGYLLLFSSFGGSLGVVLSNFLFLFNFISNSYDSSSLEPDPLRNFQNLLLPHRKYSQNLEILGAIKNPSPHCSKGEKKIILETKEYQRFWEFLAQQFKIL</sequence>